<dbReference type="PROSITE" id="PS51257">
    <property type="entry name" value="PROKAR_LIPOPROTEIN"/>
    <property type="match status" value="1"/>
</dbReference>
<dbReference type="OrthoDB" id="1031584at2"/>
<keyword evidence="3" id="KW-0732">Signal</keyword>
<dbReference type="EMBL" id="AP019735">
    <property type="protein sequence ID" value="BBL03556.1"/>
    <property type="molecule type" value="Genomic_DNA"/>
</dbReference>
<evidence type="ECO:0000256" key="5">
    <source>
        <dbReference type="ARBA" id="ARBA00023237"/>
    </source>
</evidence>
<evidence type="ECO:0000256" key="3">
    <source>
        <dbReference type="ARBA" id="ARBA00022729"/>
    </source>
</evidence>
<feature type="domain" description="RagB/SusD" evidence="6">
    <location>
        <begin position="279"/>
        <end position="593"/>
    </location>
</feature>
<evidence type="ECO:0000256" key="2">
    <source>
        <dbReference type="ARBA" id="ARBA00006275"/>
    </source>
</evidence>
<keyword evidence="9" id="KW-1185">Reference proteome</keyword>
<comment type="similarity">
    <text evidence="2">Belongs to the SusD family.</text>
</comment>
<dbReference type="RefSeq" id="WP_141412333.1">
    <property type="nucleotide sequence ID" value="NZ_AP019735.1"/>
</dbReference>
<gene>
    <name evidence="8" type="ORF">A5CBH24_08690</name>
</gene>
<keyword evidence="5" id="KW-0998">Cell outer membrane</keyword>
<dbReference type="Pfam" id="PF14322">
    <property type="entry name" value="SusD-like_3"/>
    <property type="match status" value="1"/>
</dbReference>
<evidence type="ECO:0000259" key="7">
    <source>
        <dbReference type="Pfam" id="PF14322"/>
    </source>
</evidence>
<proteinExistence type="inferred from homology"/>
<evidence type="ECO:0000259" key="6">
    <source>
        <dbReference type="Pfam" id="PF07980"/>
    </source>
</evidence>
<feature type="domain" description="SusD-like N-terminal" evidence="7">
    <location>
        <begin position="19"/>
        <end position="210"/>
    </location>
</feature>
<organism evidence="8 9">
    <name type="scientific">Alistipes communis</name>
    <dbReference type="NCBI Taxonomy" id="2585118"/>
    <lineage>
        <taxon>Bacteria</taxon>
        <taxon>Pseudomonadati</taxon>
        <taxon>Bacteroidota</taxon>
        <taxon>Bacteroidia</taxon>
        <taxon>Bacteroidales</taxon>
        <taxon>Rikenellaceae</taxon>
        <taxon>Alistipes</taxon>
    </lineage>
</organism>
<protein>
    <recommendedName>
        <fullName evidence="10">RagB/SusD family nutrient uptake outer membrane protein</fullName>
    </recommendedName>
</protein>
<dbReference type="GeneID" id="78341587"/>
<evidence type="ECO:0000313" key="9">
    <source>
        <dbReference type="Proteomes" id="UP000318946"/>
    </source>
</evidence>
<reference evidence="9" key="1">
    <citation type="submission" date="2019-06" db="EMBL/GenBank/DDBJ databases">
        <title>Alistipes onderdonkii subsp. vulgaris subsp. nov., Alistipes dispar sp. nov. and Alistipes communis sp. nov., isolated from human faeces, and creation of Alistipes onderdonkii subsp. onderdonkii subsp. nov.</title>
        <authorList>
            <person name="Sakamoto M."/>
            <person name="Ikeyama N."/>
            <person name="Ogata Y."/>
            <person name="Suda W."/>
            <person name="Iino T."/>
            <person name="Hattori M."/>
            <person name="Ohkuma M."/>
        </authorList>
    </citation>
    <scope>NUCLEOTIDE SEQUENCE [LARGE SCALE GENOMIC DNA]</scope>
    <source>
        <strain evidence="9">5CBH24</strain>
    </source>
</reference>
<comment type="subcellular location">
    <subcellularLocation>
        <location evidence="1">Cell outer membrane</location>
    </subcellularLocation>
</comment>
<evidence type="ECO:0000313" key="8">
    <source>
        <dbReference type="EMBL" id="BBL03556.1"/>
    </source>
</evidence>
<evidence type="ECO:0000256" key="4">
    <source>
        <dbReference type="ARBA" id="ARBA00023136"/>
    </source>
</evidence>
<dbReference type="AlphaFoldDB" id="A0A4Y1WTT1"/>
<evidence type="ECO:0000256" key="1">
    <source>
        <dbReference type="ARBA" id="ARBA00004442"/>
    </source>
</evidence>
<name>A0A4Y1WTT1_9BACT</name>
<dbReference type="Proteomes" id="UP000318946">
    <property type="component" value="Chromosome"/>
</dbReference>
<dbReference type="InterPro" id="IPR033985">
    <property type="entry name" value="SusD-like_N"/>
</dbReference>
<evidence type="ECO:0008006" key="10">
    <source>
        <dbReference type="Google" id="ProtNLM"/>
    </source>
</evidence>
<keyword evidence="4" id="KW-0472">Membrane</keyword>
<dbReference type="InterPro" id="IPR012944">
    <property type="entry name" value="SusD_RagB_dom"/>
</dbReference>
<dbReference type="Pfam" id="PF07980">
    <property type="entry name" value="SusD_RagB"/>
    <property type="match status" value="1"/>
</dbReference>
<dbReference type="SUPFAM" id="SSF48452">
    <property type="entry name" value="TPR-like"/>
    <property type="match status" value="1"/>
</dbReference>
<dbReference type="Gene3D" id="1.25.40.390">
    <property type="match status" value="1"/>
</dbReference>
<dbReference type="GO" id="GO:0009279">
    <property type="term" value="C:cell outer membrane"/>
    <property type="evidence" value="ECO:0007669"/>
    <property type="project" value="UniProtKB-SubCell"/>
</dbReference>
<accession>A0A4Y1WTT1</accession>
<dbReference type="KEGG" id="acou:A5CBH24_08690"/>
<sequence>MKKIFMLLASVALFGSCEDFLSKEDPNKIDAPSYFRNETDLQTYVNGFLQTMSPTAASVATGDARTDCLAWRGEYQFLTDNFDADDQSGWGTSDWEDLRNINYFLDNFRQAAVSETTLAHYEGVARFWRAYFYWNKVKTFGAVPWYDSTIDSNDHEALYKPRDSREYVMRKVLEDIEFASTYCTSSSALEVNSVQITRYVALALKARICLYEGTFRKYHANDPSTGKPWTADEAETYLRAAVSACNELMTSKKYSLVSDPANVSTQYRKLFTSESVFTQEVIWARVYNAELNATHNLNSNFIVQQYGSYSLTKQFINTYLNLDGSRFTDKPGYEKTAFIDEFENRDYRLMQTVRYPGYTRKNNGTDTRYAPDFGYCVTGYQPIKWVIDDTSLDSNTSPCSTSIPIIRYAEILLTYAEAKCELDEFDETVWNETIKPLRERAGVDGTMPATADPYMIEYFLGTVTDNALLEIRRERGCELILENVRWDDDMRWGMGKLAERPWYGVYVGELDKAYDMDGDGKDDVCFVRKEPERPQAGITYRVLGDDFSLTDGDSGYIECYIRMTRKWDDKKYVRPIPTTALNDNPALGQNYGWEK</sequence>
<dbReference type="InterPro" id="IPR011990">
    <property type="entry name" value="TPR-like_helical_dom_sf"/>
</dbReference>